<keyword evidence="2" id="KW-1185">Reference proteome</keyword>
<evidence type="ECO:0008006" key="3">
    <source>
        <dbReference type="Google" id="ProtNLM"/>
    </source>
</evidence>
<organism evidence="1 2">
    <name type="scientific">Lithocarpus litseifolius</name>
    <dbReference type="NCBI Taxonomy" id="425828"/>
    <lineage>
        <taxon>Eukaryota</taxon>
        <taxon>Viridiplantae</taxon>
        <taxon>Streptophyta</taxon>
        <taxon>Embryophyta</taxon>
        <taxon>Tracheophyta</taxon>
        <taxon>Spermatophyta</taxon>
        <taxon>Magnoliopsida</taxon>
        <taxon>eudicotyledons</taxon>
        <taxon>Gunneridae</taxon>
        <taxon>Pentapetalae</taxon>
        <taxon>rosids</taxon>
        <taxon>fabids</taxon>
        <taxon>Fagales</taxon>
        <taxon>Fagaceae</taxon>
        <taxon>Lithocarpus</taxon>
    </lineage>
</organism>
<dbReference type="InterPro" id="IPR029052">
    <property type="entry name" value="Metallo-depent_PP-like"/>
</dbReference>
<protein>
    <recommendedName>
        <fullName evidence="3">Phosphatase</fullName>
    </recommendedName>
</protein>
<dbReference type="GO" id="GO:0005737">
    <property type="term" value="C:cytoplasm"/>
    <property type="evidence" value="ECO:0007669"/>
    <property type="project" value="TreeGrafter"/>
</dbReference>
<name>A0AAW2E2I4_9ROSI</name>
<evidence type="ECO:0000313" key="1">
    <source>
        <dbReference type="EMBL" id="KAL0016003.1"/>
    </source>
</evidence>
<dbReference type="PANTHER" id="PTHR32440">
    <property type="entry name" value="PHOSPHATASE DCR2-RELATED-RELATED"/>
    <property type="match status" value="1"/>
</dbReference>
<dbReference type="Proteomes" id="UP001459277">
    <property type="component" value="Unassembled WGS sequence"/>
</dbReference>
<dbReference type="GO" id="GO:0016788">
    <property type="term" value="F:hydrolase activity, acting on ester bonds"/>
    <property type="evidence" value="ECO:0007669"/>
    <property type="project" value="TreeGrafter"/>
</dbReference>
<dbReference type="AlphaFoldDB" id="A0AAW2E2I4"/>
<comment type="caution">
    <text evidence="1">The sequence shown here is derived from an EMBL/GenBank/DDBJ whole genome shotgun (WGS) entry which is preliminary data.</text>
</comment>
<reference evidence="1 2" key="1">
    <citation type="submission" date="2024-01" db="EMBL/GenBank/DDBJ databases">
        <title>A telomere-to-telomere, gap-free genome of sweet tea (Lithocarpus litseifolius).</title>
        <authorList>
            <person name="Zhou J."/>
        </authorList>
    </citation>
    <scope>NUCLEOTIDE SEQUENCE [LARGE SCALE GENOMIC DNA]</scope>
    <source>
        <strain evidence="1">Zhou-2022a</strain>
        <tissue evidence="1">Leaf</tissue>
    </source>
</reference>
<dbReference type="PANTHER" id="PTHR32440:SF0">
    <property type="entry name" value="PHOSPHATASE DCR2-RELATED"/>
    <property type="match status" value="1"/>
</dbReference>
<sequence length="170" mass="19198">MFGSLSQQSWLLQTSKRLQEEYMSDAEALKLNIAAPRLAFLHIPPREFNYSFDLPKIGVQQEAVSSSGLNSGLFTTLFSARDVKALLVGHDHINDFCGDLFGIKLCYGGGIGYHAYGLVGWPRRARVVAVNLEKTEYGWGPVQSIKTWKRLDDPNFSAIDDQTLWDFQFY</sequence>
<accession>A0AAW2E2I4</accession>
<dbReference type="EMBL" id="JAZDWU010000001">
    <property type="protein sequence ID" value="KAL0016003.1"/>
    <property type="molecule type" value="Genomic_DNA"/>
</dbReference>
<evidence type="ECO:0000313" key="2">
    <source>
        <dbReference type="Proteomes" id="UP001459277"/>
    </source>
</evidence>
<proteinExistence type="predicted"/>
<dbReference type="SUPFAM" id="SSF56300">
    <property type="entry name" value="Metallo-dependent phosphatases"/>
    <property type="match status" value="1"/>
</dbReference>
<gene>
    <name evidence="1" type="ORF">SO802_003072</name>
</gene>